<dbReference type="Gene3D" id="3.40.50.10380">
    <property type="entry name" value="Malic enzyme, N-terminal domain"/>
    <property type="match status" value="2"/>
</dbReference>
<organism evidence="1">
    <name type="scientific">Ajellomyces dermatitidis (strain ATCC 18188 / CBS 674.68)</name>
    <name type="common">Blastomyces dermatitidis</name>
    <dbReference type="NCBI Taxonomy" id="653446"/>
    <lineage>
        <taxon>Eukaryota</taxon>
        <taxon>Fungi</taxon>
        <taxon>Dikarya</taxon>
        <taxon>Ascomycota</taxon>
        <taxon>Pezizomycotina</taxon>
        <taxon>Eurotiomycetes</taxon>
        <taxon>Eurotiomycetidae</taxon>
        <taxon>Onygenales</taxon>
        <taxon>Ajellomycetaceae</taxon>
        <taxon>Blastomyces</taxon>
    </lineage>
</organism>
<dbReference type="GO" id="GO:0006108">
    <property type="term" value="P:malate metabolic process"/>
    <property type="evidence" value="ECO:0007669"/>
    <property type="project" value="TreeGrafter"/>
</dbReference>
<dbReference type="OrthoDB" id="5365701at2759"/>
<dbReference type="Proteomes" id="UP000007802">
    <property type="component" value="Unassembled WGS sequence"/>
</dbReference>
<dbReference type="HOGENOM" id="CLU_138639_0_0_1"/>
<proteinExistence type="predicted"/>
<dbReference type="SUPFAM" id="SSF53223">
    <property type="entry name" value="Aminoacid dehydrogenase-like, N-terminal domain"/>
    <property type="match status" value="1"/>
</dbReference>
<dbReference type="InterPro" id="IPR037062">
    <property type="entry name" value="Malic_N_dom_sf"/>
</dbReference>
<protein>
    <submittedName>
        <fullName evidence="1">Uncharacterized protein</fullName>
    </submittedName>
</protein>
<dbReference type="PANTHER" id="PTHR23406:SF34">
    <property type="entry name" value="NAD-DEPENDENT MALIC ENZYME, MITOCHONDRIAL"/>
    <property type="match status" value="1"/>
</dbReference>
<dbReference type="PANTHER" id="PTHR23406">
    <property type="entry name" value="MALIC ENZYME-RELATED"/>
    <property type="match status" value="1"/>
</dbReference>
<gene>
    <name evidence="1" type="ORF">BDDG_01849</name>
</gene>
<dbReference type="GO" id="GO:0004471">
    <property type="term" value="F:malate dehydrogenase (decarboxylating) (NAD+) activity"/>
    <property type="evidence" value="ECO:0007669"/>
    <property type="project" value="TreeGrafter"/>
</dbReference>
<accession>F2T6U8</accession>
<dbReference type="EMBL" id="GG749411">
    <property type="protein sequence ID" value="EGE78912.2"/>
    <property type="molecule type" value="Genomic_DNA"/>
</dbReference>
<name>F2T6U8_AJEDA</name>
<sequence>MPPKIQQSTQSNAWSIGMSVPDEIIHSTHPSGRENLDSSYYNKGTAFPDDERQTFKLHGLLPSNVQTLDERGRESSRTFRPPEGCFLNIRDQDRIDECLANLANFGASGEEIDCIVITDGERGLMVRYHDA</sequence>
<dbReference type="AlphaFoldDB" id="F2T6U8"/>
<evidence type="ECO:0000313" key="1">
    <source>
        <dbReference type="EMBL" id="EGE78912.2"/>
    </source>
</evidence>
<dbReference type="InterPro" id="IPR046346">
    <property type="entry name" value="Aminoacid_DH-like_N_sf"/>
</dbReference>
<reference evidence="1" key="1">
    <citation type="submission" date="2010-03" db="EMBL/GenBank/DDBJ databases">
        <title>Annotation of Blastomyces dermatitidis strain ATCC 18188.</title>
        <authorList>
            <consortium name="The Broad Institute Genome Sequencing Platform"/>
            <consortium name="Broad Institute Genome Sequencing Center for Infectious Disease."/>
            <person name="Cuomo C."/>
            <person name="Klein B."/>
            <person name="Sullivan T."/>
            <person name="Heitman J."/>
            <person name="Young S."/>
            <person name="Zeng Q."/>
            <person name="Gargeya S."/>
            <person name="Alvarado L."/>
            <person name="Berlin A.M."/>
            <person name="Chapman S.B."/>
            <person name="Chen Z."/>
            <person name="Freedman E."/>
            <person name="Gellesch M."/>
            <person name="Goldberg J."/>
            <person name="Griggs A."/>
            <person name="Gujja S."/>
            <person name="Heilman E."/>
            <person name="Heiman D."/>
            <person name="Howarth C."/>
            <person name="Mehta T."/>
            <person name="Neiman D."/>
            <person name="Pearson M."/>
            <person name="Roberts A."/>
            <person name="Saif S."/>
            <person name="Shea T."/>
            <person name="Shenoy N."/>
            <person name="Sisk P."/>
            <person name="Stolte C."/>
            <person name="Sykes S."/>
            <person name="White J."/>
            <person name="Yandava C."/>
            <person name="Haas B."/>
            <person name="Nusbaum C."/>
            <person name="Birren B."/>
        </authorList>
    </citation>
    <scope>NUCLEOTIDE SEQUENCE [LARGE SCALE GENOMIC DNA]</scope>
    <source>
        <strain evidence="1">ATCC 18188</strain>
    </source>
</reference>
<dbReference type="GO" id="GO:0005739">
    <property type="term" value="C:mitochondrion"/>
    <property type="evidence" value="ECO:0007669"/>
    <property type="project" value="TreeGrafter"/>
</dbReference>
<dbReference type="GO" id="GO:0005829">
    <property type="term" value="C:cytosol"/>
    <property type="evidence" value="ECO:0007669"/>
    <property type="project" value="TreeGrafter"/>
</dbReference>